<name>A0A1T5L708_9FIRM</name>
<gene>
    <name evidence="1" type="ORF">SAMN02194393_02137</name>
    <name evidence="2" type="ORF">SAMN02194393_02515</name>
    <name evidence="3" type="ORF">SAMN02194393_03448</name>
</gene>
<evidence type="ECO:0000313" key="3">
    <source>
        <dbReference type="EMBL" id="SKC80176.1"/>
    </source>
</evidence>
<evidence type="ECO:0008006" key="5">
    <source>
        <dbReference type="Google" id="ProtNLM"/>
    </source>
</evidence>
<keyword evidence="4" id="KW-1185">Reference proteome</keyword>
<accession>A0A1T5L708</accession>
<dbReference type="EMBL" id="FUZT01000008">
    <property type="protein sequence ID" value="SKC80176.1"/>
    <property type="molecule type" value="Genomic_DNA"/>
</dbReference>
<dbReference type="EMBL" id="FUZT01000006">
    <property type="protein sequence ID" value="SKC71723.1"/>
    <property type="molecule type" value="Genomic_DNA"/>
</dbReference>
<dbReference type="RefSeq" id="WP_079491531.1">
    <property type="nucleotide sequence ID" value="NZ_FUZT01000005.1"/>
</dbReference>
<sequence>MISKYKDYLEKKLVSAGIKRKVYRSMKELKASGAVHIGAVLFEDEKFQKDGSKKMYTLENGTKVKRIKKLTRKTQMTVIIGDYSEEKCEAIFSEFLKGIGAGIDDGNGNYVEINILKSYWVDEKDSILKSKIAVQILIEFIGGVYVDVPFVKINEIEITGTEIGT</sequence>
<dbReference type="Proteomes" id="UP000190285">
    <property type="component" value="Unassembled WGS sequence"/>
</dbReference>
<dbReference type="STRING" id="36842.SAMN02194393_02137"/>
<dbReference type="EMBL" id="FUZT01000005">
    <property type="protein sequence ID" value="SKC68289.1"/>
    <property type="molecule type" value="Genomic_DNA"/>
</dbReference>
<proteinExistence type="predicted"/>
<dbReference type="AlphaFoldDB" id="A0A1T5L708"/>
<protein>
    <recommendedName>
        <fullName evidence="5">SON protein</fullName>
    </recommendedName>
</protein>
<evidence type="ECO:0000313" key="4">
    <source>
        <dbReference type="Proteomes" id="UP000190285"/>
    </source>
</evidence>
<reference evidence="2 4" key="2">
    <citation type="submission" date="2017-02" db="EMBL/GenBank/DDBJ databases">
        <authorList>
            <person name="Peterson S.W."/>
        </authorList>
    </citation>
    <scope>NUCLEOTIDE SEQUENCE [LARGE SCALE GENOMIC DNA]</scope>
    <source>
        <strain evidence="2 4">M1</strain>
    </source>
</reference>
<dbReference type="OrthoDB" id="2055945at2"/>
<evidence type="ECO:0000313" key="2">
    <source>
        <dbReference type="EMBL" id="SKC71723.1"/>
    </source>
</evidence>
<organism evidence="2 4">
    <name type="scientific">Maledivibacter halophilus</name>
    <dbReference type="NCBI Taxonomy" id="36842"/>
    <lineage>
        <taxon>Bacteria</taxon>
        <taxon>Bacillati</taxon>
        <taxon>Bacillota</taxon>
        <taxon>Clostridia</taxon>
        <taxon>Peptostreptococcales</taxon>
        <taxon>Caminicellaceae</taxon>
        <taxon>Maledivibacter</taxon>
    </lineage>
</organism>
<reference evidence="4" key="1">
    <citation type="submission" date="2017-02" db="EMBL/GenBank/DDBJ databases">
        <authorList>
            <person name="Varghese N."/>
            <person name="Submissions S."/>
        </authorList>
    </citation>
    <scope>NUCLEOTIDE SEQUENCE [LARGE SCALE GENOMIC DNA]</scope>
    <source>
        <strain evidence="4">M1</strain>
    </source>
</reference>
<evidence type="ECO:0000313" key="1">
    <source>
        <dbReference type="EMBL" id="SKC68289.1"/>
    </source>
</evidence>